<evidence type="ECO:0000256" key="3">
    <source>
        <dbReference type="ARBA" id="ARBA00022989"/>
    </source>
</evidence>
<keyword evidence="4 5" id="KW-0472">Membrane</keyword>
<dbReference type="Pfam" id="PF02466">
    <property type="entry name" value="Tim17"/>
    <property type="match status" value="1"/>
</dbReference>
<dbReference type="OMA" id="GVEYRME"/>
<dbReference type="PANTHER" id="PTHR15371:SF2">
    <property type="entry name" value="OUTER ENVELOPE PORE PROTEIN 16-1, CHLOROPLASTIC"/>
    <property type="match status" value="1"/>
</dbReference>
<dbReference type="GO" id="GO:0045037">
    <property type="term" value="P:protein import into chloroplast stroma"/>
    <property type="evidence" value="ECO:0007669"/>
    <property type="project" value="TreeGrafter"/>
</dbReference>
<proteinExistence type="predicted"/>
<evidence type="ECO:0000256" key="1">
    <source>
        <dbReference type="ARBA" id="ARBA00004141"/>
    </source>
</evidence>
<evidence type="ECO:0000256" key="5">
    <source>
        <dbReference type="SAM" id="Phobius"/>
    </source>
</evidence>
<accession>A0A2P6QVU4</accession>
<dbReference type="EMBL" id="PDCK01000042">
    <property type="protein sequence ID" value="PRQ38286.1"/>
    <property type="molecule type" value="Genomic_DNA"/>
</dbReference>
<comment type="caution">
    <text evidence="6">The sequence shown here is derived from an EMBL/GenBank/DDBJ whole genome shotgun (WGS) entry which is preliminary data.</text>
</comment>
<gene>
    <name evidence="6" type="ORF">RchiOBHm_Chr4g0412121</name>
</gene>
<reference evidence="6 7" key="1">
    <citation type="journal article" date="2018" name="Nat. Genet.">
        <title>The Rosa genome provides new insights in the design of modern roses.</title>
        <authorList>
            <person name="Bendahmane M."/>
        </authorList>
    </citation>
    <scope>NUCLEOTIDE SEQUENCE [LARGE SCALE GENOMIC DNA]</scope>
    <source>
        <strain evidence="7">cv. Old Blush</strain>
    </source>
</reference>
<comment type="subcellular location">
    <subcellularLocation>
        <location evidence="1">Membrane</location>
        <topology evidence="1">Multi-pass membrane protein</topology>
    </subcellularLocation>
</comment>
<dbReference type="OrthoDB" id="75343at2759"/>
<name>A0A2P6QVU4_ROSCH</name>
<dbReference type="Gramene" id="PRQ38286">
    <property type="protein sequence ID" value="PRQ38286"/>
    <property type="gene ID" value="RchiOBHm_Chr4g0412121"/>
</dbReference>
<dbReference type="STRING" id="74649.A0A2P6QVU4"/>
<dbReference type="PANTHER" id="PTHR15371">
    <property type="entry name" value="TIM23"/>
    <property type="match status" value="1"/>
</dbReference>
<evidence type="ECO:0000313" key="6">
    <source>
        <dbReference type="EMBL" id="PRQ38286.1"/>
    </source>
</evidence>
<feature type="transmembrane region" description="Helical" evidence="5">
    <location>
        <begin position="116"/>
        <end position="137"/>
    </location>
</feature>
<dbReference type="InterPro" id="IPR045238">
    <property type="entry name" value="Tim23-like"/>
</dbReference>
<keyword evidence="7" id="KW-1185">Reference proteome</keyword>
<protein>
    <submittedName>
        <fullName evidence="6">Mitochondrial inner membrane translocase subunit Tim17/Tim22/Tim23/peroxisomal protein PMP24</fullName>
    </submittedName>
</protein>
<dbReference type="GO" id="GO:0009707">
    <property type="term" value="C:chloroplast outer membrane"/>
    <property type="evidence" value="ECO:0007669"/>
    <property type="project" value="TreeGrafter"/>
</dbReference>
<evidence type="ECO:0000313" key="7">
    <source>
        <dbReference type="Proteomes" id="UP000238479"/>
    </source>
</evidence>
<keyword evidence="3 5" id="KW-1133">Transmembrane helix</keyword>
<dbReference type="GO" id="GO:0015171">
    <property type="term" value="F:amino acid transmembrane transporter activity"/>
    <property type="evidence" value="ECO:0007669"/>
    <property type="project" value="TreeGrafter"/>
</dbReference>
<dbReference type="AlphaFoldDB" id="A0A2P6QVU4"/>
<evidence type="ECO:0000256" key="2">
    <source>
        <dbReference type="ARBA" id="ARBA00022692"/>
    </source>
</evidence>
<dbReference type="Proteomes" id="UP000238479">
    <property type="component" value="Chromosome 4"/>
</dbReference>
<keyword evidence="2 5" id="KW-0812">Transmembrane</keyword>
<evidence type="ECO:0000256" key="4">
    <source>
        <dbReference type="ARBA" id="ARBA00023136"/>
    </source>
</evidence>
<organism evidence="6 7">
    <name type="scientific">Rosa chinensis</name>
    <name type="common">China rose</name>
    <dbReference type="NCBI Taxonomy" id="74649"/>
    <lineage>
        <taxon>Eukaryota</taxon>
        <taxon>Viridiplantae</taxon>
        <taxon>Streptophyta</taxon>
        <taxon>Embryophyta</taxon>
        <taxon>Tracheophyta</taxon>
        <taxon>Spermatophyta</taxon>
        <taxon>Magnoliopsida</taxon>
        <taxon>eudicotyledons</taxon>
        <taxon>Gunneridae</taxon>
        <taxon>Pentapetalae</taxon>
        <taxon>rosids</taxon>
        <taxon>fabids</taxon>
        <taxon>Rosales</taxon>
        <taxon>Rosaceae</taxon>
        <taxon>Rosoideae</taxon>
        <taxon>Rosoideae incertae sedis</taxon>
        <taxon>Rosa</taxon>
    </lineage>
</organism>
<sequence>MSRPKNDRAIDLGSPLLNDIADAFLKSATIGVTKAAAEDTYYAVKRGSVSSQDFEYTLKNMCKEGAYYGTVAGVFVTTEYGLESVRGRRDWKNTMIAGAMTGAVMSAVNKNNKDKILVDAMVAGTIAGAALFLRNLATGSLHK</sequence>